<comment type="caution">
    <text evidence="1">The sequence shown here is derived from an EMBL/GenBank/DDBJ whole genome shotgun (WGS) entry which is preliminary data.</text>
</comment>
<proteinExistence type="predicted"/>
<name>A0A150M603_9BACI</name>
<evidence type="ECO:0000313" key="1">
    <source>
        <dbReference type="EMBL" id="KYD20034.1"/>
    </source>
</evidence>
<gene>
    <name evidence="1" type="ORF">B4135_0933</name>
</gene>
<dbReference type="AlphaFoldDB" id="A0A150M603"/>
<accession>A0A150M603</accession>
<organism evidence="1 2">
    <name type="scientific">Caldibacillus debilis</name>
    <dbReference type="NCBI Taxonomy" id="301148"/>
    <lineage>
        <taxon>Bacteria</taxon>
        <taxon>Bacillati</taxon>
        <taxon>Bacillota</taxon>
        <taxon>Bacilli</taxon>
        <taxon>Bacillales</taxon>
        <taxon>Bacillaceae</taxon>
        <taxon>Caldibacillus</taxon>
    </lineage>
</organism>
<dbReference type="Proteomes" id="UP000075683">
    <property type="component" value="Unassembled WGS sequence"/>
</dbReference>
<sequence length="88" mass="9963">MNGRNRNPGYRPNGFSRKESETAEAYAAACKNPPAFSCSSHKGNPGCRIPIGRFLFRYPLPRRPGSRHPSMFRSDLNIISFFIIIKFS</sequence>
<dbReference type="EMBL" id="LQYT01000037">
    <property type="protein sequence ID" value="KYD20034.1"/>
    <property type="molecule type" value="Genomic_DNA"/>
</dbReference>
<reference evidence="1 2" key="1">
    <citation type="submission" date="2016-01" db="EMBL/GenBank/DDBJ databases">
        <title>Draft Genome Sequences of Seven Thermophilic Sporeformers Isolated from Foods.</title>
        <authorList>
            <person name="Berendsen E.M."/>
            <person name="Wells-Bennik M.H."/>
            <person name="Krawcyk A.O."/>
            <person name="De Jong A."/>
            <person name="Holsappel S."/>
            <person name="Eijlander R.T."/>
            <person name="Kuipers O.P."/>
        </authorList>
    </citation>
    <scope>NUCLEOTIDE SEQUENCE [LARGE SCALE GENOMIC DNA]</scope>
    <source>
        <strain evidence="1 2">B4135</strain>
    </source>
</reference>
<evidence type="ECO:0000313" key="2">
    <source>
        <dbReference type="Proteomes" id="UP000075683"/>
    </source>
</evidence>
<protein>
    <submittedName>
        <fullName evidence="1">Uncharacterized protein</fullName>
    </submittedName>
</protein>